<evidence type="ECO:0000313" key="2">
    <source>
        <dbReference type="Proteomes" id="UP000595437"/>
    </source>
</evidence>
<proteinExistence type="predicted"/>
<feature type="non-terminal residue" evidence="1">
    <location>
        <position position="1"/>
    </location>
</feature>
<organism evidence="1 2">
    <name type="scientific">Caligus rogercresseyi</name>
    <name type="common">Sea louse</name>
    <dbReference type="NCBI Taxonomy" id="217165"/>
    <lineage>
        <taxon>Eukaryota</taxon>
        <taxon>Metazoa</taxon>
        <taxon>Ecdysozoa</taxon>
        <taxon>Arthropoda</taxon>
        <taxon>Crustacea</taxon>
        <taxon>Multicrustacea</taxon>
        <taxon>Hexanauplia</taxon>
        <taxon>Copepoda</taxon>
        <taxon>Siphonostomatoida</taxon>
        <taxon>Caligidae</taxon>
        <taxon>Caligus</taxon>
    </lineage>
</organism>
<evidence type="ECO:0000313" key="1">
    <source>
        <dbReference type="EMBL" id="QQP51516.1"/>
    </source>
</evidence>
<gene>
    <name evidence="1" type="ORF">FKW44_012906</name>
</gene>
<sequence>CNITLGWNKGHNDNTGNEFADTTKERSFKRIACHCPRSSMCQCKGARRESNMNAGKKNIEN</sequence>
<keyword evidence="2" id="KW-1185">Reference proteome</keyword>
<reference evidence="2" key="1">
    <citation type="submission" date="2021-01" db="EMBL/GenBank/DDBJ databases">
        <title>Caligus Genome Assembly.</title>
        <authorList>
            <person name="Gallardo-Escarate C."/>
        </authorList>
    </citation>
    <scope>NUCLEOTIDE SEQUENCE [LARGE SCALE GENOMIC DNA]</scope>
</reference>
<protein>
    <submittedName>
        <fullName evidence="1">Uncharacterized protein</fullName>
    </submittedName>
</protein>
<name>A0A7T8HK55_CALRO</name>
<dbReference type="EMBL" id="CP045897">
    <property type="protein sequence ID" value="QQP51516.1"/>
    <property type="molecule type" value="Genomic_DNA"/>
</dbReference>
<accession>A0A7T8HK55</accession>
<dbReference type="AlphaFoldDB" id="A0A7T8HK55"/>
<dbReference type="Proteomes" id="UP000595437">
    <property type="component" value="Chromosome 8"/>
</dbReference>